<dbReference type="InterPro" id="IPR018821">
    <property type="entry name" value="DUF294_put_nucleoTrafse_sb-bd"/>
</dbReference>
<dbReference type="PROSITE" id="PS51371">
    <property type="entry name" value="CBS"/>
    <property type="match status" value="2"/>
</dbReference>
<dbReference type="InterPro" id="IPR000595">
    <property type="entry name" value="cNMP-bd_dom"/>
</dbReference>
<dbReference type="CDD" id="cd04587">
    <property type="entry name" value="CBS_pair_CAP-ED_NT_Pol-beta-like_DUF294_assoc"/>
    <property type="match status" value="1"/>
</dbReference>
<keyword evidence="3" id="KW-1185">Reference proteome</keyword>
<evidence type="ECO:0000313" key="3">
    <source>
        <dbReference type="Proteomes" id="UP000053070"/>
    </source>
</evidence>
<dbReference type="Gene3D" id="3.10.580.10">
    <property type="entry name" value="CBS-domain"/>
    <property type="match status" value="1"/>
</dbReference>
<gene>
    <name evidence="2" type="ORF">AAW01_03895</name>
</gene>
<dbReference type="Gene3D" id="2.60.120.10">
    <property type="entry name" value="Jelly Rolls"/>
    <property type="match status" value="1"/>
</dbReference>
<dbReference type="InterPro" id="IPR005105">
    <property type="entry name" value="GlnD_Uridyltrans_N"/>
</dbReference>
<dbReference type="SMART" id="SM00116">
    <property type="entry name" value="CBS"/>
    <property type="match status" value="2"/>
</dbReference>
<organism evidence="2 3">
    <name type="scientific">Aurantiacibacter gangjinensis</name>
    <dbReference type="NCBI Taxonomy" id="502682"/>
    <lineage>
        <taxon>Bacteria</taxon>
        <taxon>Pseudomonadati</taxon>
        <taxon>Pseudomonadota</taxon>
        <taxon>Alphaproteobacteria</taxon>
        <taxon>Sphingomonadales</taxon>
        <taxon>Erythrobacteraceae</taxon>
        <taxon>Aurantiacibacter</taxon>
    </lineage>
</organism>
<reference evidence="2 3" key="1">
    <citation type="submission" date="2015-04" db="EMBL/GenBank/DDBJ databases">
        <title>The draft genome sequence of Erythrobacr gangjinensis K7-2.</title>
        <authorList>
            <person name="Zhuang L."/>
            <person name="Liu Y."/>
            <person name="Shao Z."/>
        </authorList>
    </citation>
    <scope>NUCLEOTIDE SEQUENCE [LARGE SCALE GENOMIC DNA]</scope>
    <source>
        <strain evidence="2 3">K7-2</strain>
    </source>
</reference>
<dbReference type="Pfam" id="PF10335">
    <property type="entry name" value="DUF294_C"/>
    <property type="match status" value="1"/>
</dbReference>
<dbReference type="Proteomes" id="UP000053070">
    <property type="component" value="Unassembled WGS sequence"/>
</dbReference>
<dbReference type="PANTHER" id="PTHR43080">
    <property type="entry name" value="CBS DOMAIN-CONTAINING PROTEIN CBSX3, MITOCHONDRIAL"/>
    <property type="match status" value="1"/>
</dbReference>
<dbReference type="KEGG" id="egn:BMF35_a2207"/>
<evidence type="ECO:0000313" key="2">
    <source>
        <dbReference type="EMBL" id="KLE33133.1"/>
    </source>
</evidence>
<dbReference type="PROSITE" id="PS50042">
    <property type="entry name" value="CNMP_BINDING_3"/>
    <property type="match status" value="1"/>
</dbReference>
<dbReference type="GO" id="GO:0008773">
    <property type="term" value="F:[protein-PII] uridylyltransferase activity"/>
    <property type="evidence" value="ECO:0007669"/>
    <property type="project" value="InterPro"/>
</dbReference>
<dbReference type="InterPro" id="IPR018490">
    <property type="entry name" value="cNMP-bd_dom_sf"/>
</dbReference>
<name>A0A0G9MV39_9SPHN</name>
<dbReference type="InterPro" id="IPR043519">
    <property type="entry name" value="NT_sf"/>
</dbReference>
<comment type="caution">
    <text evidence="2">The sequence shown here is derived from an EMBL/GenBank/DDBJ whole genome shotgun (WGS) entry which is preliminary data.</text>
</comment>
<proteinExistence type="predicted"/>
<accession>A0A0G9MV39</accession>
<dbReference type="PATRIC" id="fig|502682.8.peg.797"/>
<evidence type="ECO:0000256" key="1">
    <source>
        <dbReference type="ARBA" id="ARBA00023122"/>
    </source>
</evidence>
<dbReference type="EMBL" id="LBHC01000001">
    <property type="protein sequence ID" value="KLE33133.1"/>
    <property type="molecule type" value="Genomic_DNA"/>
</dbReference>
<dbReference type="CDD" id="cd00038">
    <property type="entry name" value="CAP_ED"/>
    <property type="match status" value="1"/>
</dbReference>
<dbReference type="InterPro" id="IPR051257">
    <property type="entry name" value="Diverse_CBS-Domain"/>
</dbReference>
<dbReference type="SUPFAM" id="SSF54631">
    <property type="entry name" value="CBS-domain pair"/>
    <property type="match status" value="1"/>
</dbReference>
<protein>
    <submittedName>
        <fullName evidence="2">Uncharacterized protein</fullName>
    </submittedName>
</protein>
<sequence length="619" mass="67242">MNELDQIVRFLRTTPPFDAMPEHQLGQIAAASEMRYARSGHTVLEAGAYNDRLFVIRSGAVELRLAGEELTARLTVGASFAYPSLLRGGEVANTAIAMEDSLLLAVPDAVFHKLREDNEAFRNFFTADEARRLRHALKNRKSAQNTQFETLLAADIVPKRRPVSCTPDTSIHQAATLMRDSNVSTLAVCSGDELLGIFTDKDLRNRVVAAEAPLSDAVSTVMTPDPKTLPCTASVAEAMALMAAHGFRHIPLLDETGALSGMMSGSDILAHLGSNAIDHGAALSRARDAKALIAISRETPRAFAEMERAGLQARQVMRFTSALGEAAHRRAAQLAESELGEPPCPYALVVFGSLARQEQLIGSDQDNGFVIGGEMDDAARDYFAQLGGRISDILDAAGYDYCKGGIMAKNTGQRLTLAEWRDRYARWITQPDEDAILRSTIYFDMRSVHGDASLVTRLHGETVKLAQENRLFLSFLARDALRSRIPLGVFGGLVLEPDSEGKKVFDSKGQAIIPLVDIARTLSLASGVEAVSSAARYAALADGGHMDRGDARSLRDAMNFVNDLRIAHQARQVREGRSPDSLIAPDTLSPLEREHLKDSFAVIRRALDSLRRNLAGGIA</sequence>
<keyword evidence="1" id="KW-0129">CBS domain</keyword>
<dbReference type="InterPro" id="IPR046342">
    <property type="entry name" value="CBS_dom_sf"/>
</dbReference>
<dbReference type="Pfam" id="PF03445">
    <property type="entry name" value="DUF294"/>
    <property type="match status" value="1"/>
</dbReference>
<dbReference type="PANTHER" id="PTHR43080:SF2">
    <property type="entry name" value="CBS DOMAIN-CONTAINING PROTEIN"/>
    <property type="match status" value="1"/>
</dbReference>
<dbReference type="Pfam" id="PF00571">
    <property type="entry name" value="CBS"/>
    <property type="match status" value="2"/>
</dbReference>
<dbReference type="STRING" id="502682.BMF35_a2207"/>
<dbReference type="Pfam" id="PF00027">
    <property type="entry name" value="cNMP_binding"/>
    <property type="match status" value="1"/>
</dbReference>
<dbReference type="SMART" id="SM00100">
    <property type="entry name" value="cNMP"/>
    <property type="match status" value="1"/>
</dbReference>
<dbReference type="OrthoDB" id="9762536at2"/>
<dbReference type="AlphaFoldDB" id="A0A0G9MV39"/>
<dbReference type="SUPFAM" id="SSF51206">
    <property type="entry name" value="cAMP-binding domain-like"/>
    <property type="match status" value="1"/>
</dbReference>
<dbReference type="SUPFAM" id="SSF81301">
    <property type="entry name" value="Nucleotidyltransferase"/>
    <property type="match status" value="1"/>
</dbReference>
<dbReference type="CDD" id="cd05401">
    <property type="entry name" value="NT_GlnE_GlnD_like"/>
    <property type="match status" value="1"/>
</dbReference>
<dbReference type="InterPro" id="IPR014710">
    <property type="entry name" value="RmlC-like_jellyroll"/>
</dbReference>
<dbReference type="InterPro" id="IPR000644">
    <property type="entry name" value="CBS_dom"/>
</dbReference>
<dbReference type="RefSeq" id="WP_047005983.1">
    <property type="nucleotide sequence ID" value="NZ_CP018097.1"/>
</dbReference>